<evidence type="ECO:0000256" key="1">
    <source>
        <dbReference type="ARBA" id="ARBA00022723"/>
    </source>
</evidence>
<dbReference type="InterPro" id="IPR036236">
    <property type="entry name" value="Znf_C2H2_sf"/>
</dbReference>
<keyword evidence="12" id="KW-1185">Reference proteome</keyword>
<dbReference type="PROSITE" id="PS50157">
    <property type="entry name" value="ZINC_FINGER_C2H2_2"/>
    <property type="match status" value="2"/>
</dbReference>
<feature type="compositionally biased region" description="Polar residues" evidence="8">
    <location>
        <begin position="852"/>
        <end position="863"/>
    </location>
</feature>
<keyword evidence="6" id="KW-0539">Nucleus</keyword>
<organism evidence="11 12">
    <name type="scientific">Aspergillus pseudodeflectus</name>
    <dbReference type="NCBI Taxonomy" id="176178"/>
    <lineage>
        <taxon>Eukaryota</taxon>
        <taxon>Fungi</taxon>
        <taxon>Dikarya</taxon>
        <taxon>Ascomycota</taxon>
        <taxon>Pezizomycotina</taxon>
        <taxon>Eurotiomycetes</taxon>
        <taxon>Eurotiomycetidae</taxon>
        <taxon>Eurotiales</taxon>
        <taxon>Aspergillaceae</taxon>
        <taxon>Aspergillus</taxon>
        <taxon>Aspergillus subgen. Nidulantes</taxon>
    </lineage>
</organism>
<dbReference type="PROSITE" id="PS50048">
    <property type="entry name" value="ZN2_CY6_FUNGAL_2"/>
    <property type="match status" value="1"/>
</dbReference>
<proteinExistence type="predicted"/>
<keyword evidence="1" id="KW-0479">Metal-binding</keyword>
<evidence type="ECO:0000313" key="12">
    <source>
        <dbReference type="Proteomes" id="UP001610444"/>
    </source>
</evidence>
<sequence length="931" mass="102088">MFECTECGRRYARQNSLSRHLHNHRKSKGHACSECNVVFYRRDLLSRHMKLHTQSIPSTRPSIEGSVANTEGHHGHRKRCHTACTHCRTLRVKCSGTLPCANCLSTGRHCDFQHSAGRISHPQGELGDPSPAPAHEPEPVPPQSSPQNNVAFSYNEPTAQDQTLLTPDSALLASFPDAESVASSPAPGGGTEPATSPSVAGVGPVTEVAQPHIIDLAEPFQDNPMLDLDILPWSLLHENLYLPMEFDFVTTTSFLDHSAPSEQLPSDGVVADAMTSGPHPDYSINAILDTPSPHRLVRNLIAYGLETHQGATQSAAARDHSAYWRSISNQVATAFQIFSVQDPSTLLHHLADLYFANFEPLWPLFSPQNLHINQLHPLLFLVLTSIGAMYGDSACSHYGTMMHNQIRVCLAGPLELDDTDGDFTWLIQARSHTKVAALYFGQPKAFSFAQHLGALIVGQARRMDLFSSSYADACQRRLFQSGTPVSDQDRQALWLHLEGRRRLAFAIFRAETYTSVLLQKKPLLTMQDMHLTLPSCDAVWGSEKVPARLCLEMIKHDRTPSRHLMASDIIHIALEQDEPLPPLDPTAYEMLLFGLQSCIWRFSSDPAIFRRLTGASTGDNMWSCPTIAPGDAQHHRRPPPHEPSTATPAHSLRYPELHNLRHSSRKMQDLSNDYTRLLCALEKCEAALPLVRAFVYTSRDQMSLMSSLILLHLGHLLLYTPIDTLHQIQYLMADGKRPDPDLLQPAYEWANSPGAHRAAKRAVAIWSLIASASSSLSSSSSTSSDPSLAVSSSSSSSSSSTLGGGDEQILKFNLVAFLGLHHSAVLLWAYSGACESLGPGTIGEERGGGVAQTATDTPPAGNTSLSRSLSLSLHAPRSPAETPILIHRRNAARVLECFVWAYTLISPSRWSSFAKAATALSDTAFPSRRQE</sequence>
<evidence type="ECO:0000256" key="8">
    <source>
        <dbReference type="SAM" id="MobiDB-lite"/>
    </source>
</evidence>
<dbReference type="PROSITE" id="PS00463">
    <property type="entry name" value="ZN2_CY6_FUNGAL_1"/>
    <property type="match status" value="1"/>
</dbReference>
<evidence type="ECO:0000256" key="4">
    <source>
        <dbReference type="ARBA" id="ARBA00023125"/>
    </source>
</evidence>
<keyword evidence="2" id="KW-0862">Zinc</keyword>
<dbReference type="InterPro" id="IPR007219">
    <property type="entry name" value="XnlR_reg_dom"/>
</dbReference>
<comment type="caution">
    <text evidence="11">The sequence shown here is derived from an EMBL/GenBank/DDBJ whole genome shotgun (WGS) entry which is preliminary data.</text>
</comment>
<keyword evidence="3" id="KW-0805">Transcription regulation</keyword>
<dbReference type="SUPFAM" id="SSF57667">
    <property type="entry name" value="beta-beta-alpha zinc fingers"/>
    <property type="match status" value="1"/>
</dbReference>
<dbReference type="Pfam" id="PF00172">
    <property type="entry name" value="Zn_clus"/>
    <property type="match status" value="1"/>
</dbReference>
<dbReference type="PROSITE" id="PS00028">
    <property type="entry name" value="ZINC_FINGER_C2H2_1"/>
    <property type="match status" value="2"/>
</dbReference>
<dbReference type="PANTHER" id="PTHR47660">
    <property type="entry name" value="TRANSCRIPTION FACTOR WITH C2H2 AND ZN(2)-CYS(6) DNA BINDING DOMAIN (EUROFUNG)-RELATED-RELATED"/>
    <property type="match status" value="1"/>
</dbReference>
<evidence type="ECO:0000256" key="5">
    <source>
        <dbReference type="ARBA" id="ARBA00023163"/>
    </source>
</evidence>
<keyword evidence="4" id="KW-0238">DNA-binding</keyword>
<dbReference type="SMART" id="SM00066">
    <property type="entry name" value="GAL4"/>
    <property type="match status" value="1"/>
</dbReference>
<keyword evidence="5" id="KW-0804">Transcription</keyword>
<dbReference type="InterPro" id="IPR036864">
    <property type="entry name" value="Zn2-C6_fun-type_DNA-bd_sf"/>
</dbReference>
<evidence type="ECO:0000259" key="10">
    <source>
        <dbReference type="PROSITE" id="PS50157"/>
    </source>
</evidence>
<dbReference type="InterPro" id="IPR013087">
    <property type="entry name" value="Znf_C2H2_type"/>
</dbReference>
<feature type="region of interest" description="Disordered" evidence="8">
    <location>
        <begin position="844"/>
        <end position="866"/>
    </location>
</feature>
<dbReference type="Proteomes" id="UP001610444">
    <property type="component" value="Unassembled WGS sequence"/>
</dbReference>
<protein>
    <submittedName>
        <fullName evidence="11">Uncharacterized protein</fullName>
    </submittedName>
</protein>
<accession>A0ABR4JBE2</accession>
<feature type="region of interest" description="Disordered" evidence="8">
    <location>
        <begin position="775"/>
        <end position="802"/>
    </location>
</feature>
<feature type="domain" description="C2H2-type" evidence="10">
    <location>
        <begin position="2"/>
        <end position="29"/>
    </location>
</feature>
<evidence type="ECO:0000259" key="9">
    <source>
        <dbReference type="PROSITE" id="PS50048"/>
    </source>
</evidence>
<dbReference type="EMBL" id="JBFXLR010000098">
    <property type="protein sequence ID" value="KAL2837370.1"/>
    <property type="molecule type" value="Genomic_DNA"/>
</dbReference>
<feature type="region of interest" description="Disordered" evidence="8">
    <location>
        <begin position="629"/>
        <end position="652"/>
    </location>
</feature>
<keyword evidence="7" id="KW-0863">Zinc-finger</keyword>
<evidence type="ECO:0000256" key="3">
    <source>
        <dbReference type="ARBA" id="ARBA00023015"/>
    </source>
</evidence>
<dbReference type="GeneID" id="98162525"/>
<feature type="compositionally biased region" description="Low complexity" evidence="8">
    <location>
        <begin position="775"/>
        <end position="800"/>
    </location>
</feature>
<dbReference type="SMART" id="SM00355">
    <property type="entry name" value="ZnF_C2H2"/>
    <property type="match status" value="2"/>
</dbReference>
<dbReference type="Pfam" id="PF00096">
    <property type="entry name" value="zf-C2H2"/>
    <property type="match status" value="2"/>
</dbReference>
<gene>
    <name evidence="11" type="ORF">BJX68DRAFT_273087</name>
</gene>
<dbReference type="CDD" id="cd00067">
    <property type="entry name" value="GAL4"/>
    <property type="match status" value="1"/>
</dbReference>
<dbReference type="Pfam" id="PF04082">
    <property type="entry name" value="Fungal_trans"/>
    <property type="match status" value="1"/>
</dbReference>
<evidence type="ECO:0000313" key="11">
    <source>
        <dbReference type="EMBL" id="KAL2837370.1"/>
    </source>
</evidence>
<dbReference type="PANTHER" id="PTHR47660:SF7">
    <property type="entry name" value="TRANSCRIPTION FACTOR WITH C2H2 AND ZN(2)-CYS(6) DNA BINDING DOMAIN (EUROFUNG)"/>
    <property type="match status" value="1"/>
</dbReference>
<dbReference type="SUPFAM" id="SSF57701">
    <property type="entry name" value="Zn2/Cys6 DNA-binding domain"/>
    <property type="match status" value="1"/>
</dbReference>
<name>A0ABR4JBE2_9EURO</name>
<dbReference type="RefSeq" id="XP_070892505.1">
    <property type="nucleotide sequence ID" value="XM_071047361.1"/>
</dbReference>
<feature type="domain" description="C2H2-type" evidence="10">
    <location>
        <begin position="30"/>
        <end position="57"/>
    </location>
</feature>
<feature type="domain" description="Zn(2)-C6 fungal-type" evidence="9">
    <location>
        <begin position="83"/>
        <end position="112"/>
    </location>
</feature>
<feature type="compositionally biased region" description="Pro residues" evidence="8">
    <location>
        <begin position="130"/>
        <end position="144"/>
    </location>
</feature>
<evidence type="ECO:0000256" key="2">
    <source>
        <dbReference type="ARBA" id="ARBA00022833"/>
    </source>
</evidence>
<evidence type="ECO:0000256" key="7">
    <source>
        <dbReference type="PROSITE-ProRule" id="PRU00042"/>
    </source>
</evidence>
<feature type="region of interest" description="Disordered" evidence="8">
    <location>
        <begin position="177"/>
        <end position="200"/>
    </location>
</feature>
<dbReference type="InterPro" id="IPR001138">
    <property type="entry name" value="Zn2Cys6_DnaBD"/>
</dbReference>
<dbReference type="Gene3D" id="4.10.240.10">
    <property type="entry name" value="Zn(2)-C6 fungal-type DNA-binding domain"/>
    <property type="match status" value="1"/>
</dbReference>
<feature type="region of interest" description="Disordered" evidence="8">
    <location>
        <begin position="120"/>
        <end position="152"/>
    </location>
</feature>
<dbReference type="Gene3D" id="3.30.160.60">
    <property type="entry name" value="Classic Zinc Finger"/>
    <property type="match status" value="1"/>
</dbReference>
<evidence type="ECO:0000256" key="6">
    <source>
        <dbReference type="ARBA" id="ARBA00023242"/>
    </source>
</evidence>
<reference evidence="11 12" key="1">
    <citation type="submission" date="2024-07" db="EMBL/GenBank/DDBJ databases">
        <title>Section-level genome sequencing and comparative genomics of Aspergillus sections Usti and Cavernicolus.</title>
        <authorList>
            <consortium name="Lawrence Berkeley National Laboratory"/>
            <person name="Nybo J.L."/>
            <person name="Vesth T.C."/>
            <person name="Theobald S."/>
            <person name="Frisvad J.C."/>
            <person name="Larsen T.O."/>
            <person name="Kjaerboelling I."/>
            <person name="Rothschild-Mancinelli K."/>
            <person name="Lyhne E.K."/>
            <person name="Kogle M.E."/>
            <person name="Barry K."/>
            <person name="Clum A."/>
            <person name="Na H."/>
            <person name="Ledsgaard L."/>
            <person name="Lin J."/>
            <person name="Lipzen A."/>
            <person name="Kuo A."/>
            <person name="Riley R."/>
            <person name="Mondo S."/>
            <person name="LaButti K."/>
            <person name="Haridas S."/>
            <person name="Pangalinan J."/>
            <person name="Salamov A.A."/>
            <person name="Simmons B.A."/>
            <person name="Magnuson J.K."/>
            <person name="Chen J."/>
            <person name="Drula E."/>
            <person name="Henrissat B."/>
            <person name="Wiebenga A."/>
            <person name="Lubbers R.J."/>
            <person name="Gomes A.C."/>
            <person name="Macurrencykelacurrency M.R."/>
            <person name="Stajich J."/>
            <person name="Grigoriev I.V."/>
            <person name="Mortensen U.H."/>
            <person name="De vries R.P."/>
            <person name="Baker S.E."/>
            <person name="Andersen M.R."/>
        </authorList>
    </citation>
    <scope>NUCLEOTIDE SEQUENCE [LARGE SCALE GENOMIC DNA]</scope>
    <source>
        <strain evidence="11 12">CBS 756.74</strain>
    </source>
</reference>
<dbReference type="CDD" id="cd12148">
    <property type="entry name" value="fungal_TF_MHR"/>
    <property type="match status" value="1"/>
</dbReference>